<sequence length="83" mass="10040">MEFDGAIDSAFDRWCNALRLLTPYNTIYFMVFYERRLTDKICPSYLLTIWFFIKTISRNEFVGRNKSGGFSRRITPYEIWRGY</sequence>
<dbReference type="Proteomes" id="UP000515917">
    <property type="component" value="Chromosome"/>
</dbReference>
<organism evidence="1 2">
    <name type="scientific">Iodobacter fluviatilis</name>
    <dbReference type="NCBI Taxonomy" id="537"/>
    <lineage>
        <taxon>Bacteria</taxon>
        <taxon>Pseudomonadati</taxon>
        <taxon>Pseudomonadota</taxon>
        <taxon>Betaproteobacteria</taxon>
        <taxon>Neisseriales</taxon>
        <taxon>Chitinibacteraceae</taxon>
        <taxon>Iodobacter</taxon>
    </lineage>
</organism>
<name>A0A7G3GA28_9NEIS</name>
<evidence type="ECO:0000313" key="1">
    <source>
        <dbReference type="EMBL" id="QBC44111.1"/>
    </source>
</evidence>
<proteinExistence type="predicted"/>
<keyword evidence="2" id="KW-1185">Reference proteome</keyword>
<reference evidence="1 2" key="1">
    <citation type="submission" date="2018-01" db="EMBL/GenBank/DDBJ databases">
        <title>Genome sequence of Iodobacter sp. strain PCH194 isolated from Indian Trans-Himalaya.</title>
        <authorList>
            <person name="Kumar V."/>
            <person name="Thakur V."/>
            <person name="Kumar S."/>
            <person name="Singh D."/>
        </authorList>
    </citation>
    <scope>NUCLEOTIDE SEQUENCE [LARGE SCALE GENOMIC DNA]</scope>
    <source>
        <strain evidence="1 2">PCH194</strain>
    </source>
</reference>
<evidence type="ECO:0000313" key="2">
    <source>
        <dbReference type="Proteomes" id="UP000515917"/>
    </source>
</evidence>
<protein>
    <submittedName>
        <fullName evidence="1">Uncharacterized protein</fullName>
    </submittedName>
</protein>
<gene>
    <name evidence="1" type="ORF">C1H71_11615</name>
</gene>
<accession>A0A7G3GA28</accession>
<dbReference type="KEGG" id="ifl:C1H71_11615"/>
<dbReference type="EMBL" id="CP025781">
    <property type="protein sequence ID" value="QBC44111.1"/>
    <property type="molecule type" value="Genomic_DNA"/>
</dbReference>
<dbReference type="AlphaFoldDB" id="A0A7G3GA28"/>